<dbReference type="Pfam" id="PF02214">
    <property type="entry name" value="BTB_2"/>
    <property type="match status" value="1"/>
</dbReference>
<evidence type="ECO:0000256" key="2">
    <source>
        <dbReference type="SAM" id="MobiDB-lite"/>
    </source>
</evidence>
<dbReference type="PROSITE" id="PS51886">
    <property type="entry name" value="TLDC"/>
    <property type="match status" value="2"/>
</dbReference>
<dbReference type="Proteomes" id="UP001530315">
    <property type="component" value="Unassembled WGS sequence"/>
</dbReference>
<reference evidence="4 5" key="1">
    <citation type="submission" date="2024-10" db="EMBL/GenBank/DDBJ databases">
        <title>Updated reference genomes for cyclostephanoid diatoms.</title>
        <authorList>
            <person name="Roberts W.R."/>
            <person name="Alverson A.J."/>
        </authorList>
    </citation>
    <scope>NUCLEOTIDE SEQUENCE [LARGE SCALE GENOMIC DNA]</scope>
    <source>
        <strain evidence="4 5">AJA276-08</strain>
    </source>
</reference>
<dbReference type="InterPro" id="IPR011333">
    <property type="entry name" value="SKP1/BTB/POZ_sf"/>
</dbReference>
<dbReference type="InterPro" id="IPR003131">
    <property type="entry name" value="T1-type_BTB"/>
</dbReference>
<proteinExistence type="predicted"/>
<feature type="domain" description="TLDc" evidence="3">
    <location>
        <begin position="171"/>
        <end position="331"/>
    </location>
</feature>
<dbReference type="PANTHER" id="PTHR23354:SF122">
    <property type="entry name" value="GTPASE-ACTIVATING PROTEIN SKYWALKER"/>
    <property type="match status" value="1"/>
</dbReference>
<dbReference type="EMBL" id="JALLAZ020001826">
    <property type="protein sequence ID" value="KAL3762523.1"/>
    <property type="molecule type" value="Genomic_DNA"/>
</dbReference>
<keyword evidence="1" id="KW-0175">Coiled coil</keyword>
<dbReference type="Gene3D" id="3.30.710.10">
    <property type="entry name" value="Potassium Channel Kv1.1, Chain A"/>
    <property type="match status" value="2"/>
</dbReference>
<comment type="caution">
    <text evidence="4">The sequence shown here is derived from an EMBL/GenBank/DDBJ whole genome shotgun (WGS) entry which is preliminary data.</text>
</comment>
<dbReference type="InterPro" id="IPR006571">
    <property type="entry name" value="TLDc_dom"/>
</dbReference>
<feature type="region of interest" description="Disordered" evidence="2">
    <location>
        <begin position="338"/>
        <end position="360"/>
    </location>
</feature>
<evidence type="ECO:0000256" key="1">
    <source>
        <dbReference type="SAM" id="Coils"/>
    </source>
</evidence>
<accession>A0ABD3MFF4</accession>
<dbReference type="PANTHER" id="PTHR23354">
    <property type="entry name" value="NUCLEOLAR PROTEIN 7/ESTROGEN RECEPTOR COACTIVATOR-RELATED"/>
    <property type="match status" value="1"/>
</dbReference>
<dbReference type="SUPFAM" id="SSF54695">
    <property type="entry name" value="POZ domain"/>
    <property type="match status" value="1"/>
</dbReference>
<dbReference type="AlphaFoldDB" id="A0ABD3MFF4"/>
<evidence type="ECO:0000313" key="5">
    <source>
        <dbReference type="Proteomes" id="UP001530315"/>
    </source>
</evidence>
<organism evidence="4 5">
    <name type="scientific">Stephanodiscus triporus</name>
    <dbReference type="NCBI Taxonomy" id="2934178"/>
    <lineage>
        <taxon>Eukaryota</taxon>
        <taxon>Sar</taxon>
        <taxon>Stramenopiles</taxon>
        <taxon>Ochrophyta</taxon>
        <taxon>Bacillariophyta</taxon>
        <taxon>Coscinodiscophyceae</taxon>
        <taxon>Thalassiosirophycidae</taxon>
        <taxon>Stephanodiscales</taxon>
        <taxon>Stephanodiscaceae</taxon>
        <taxon>Stephanodiscus</taxon>
    </lineage>
</organism>
<feature type="coiled-coil region" evidence="1">
    <location>
        <begin position="2"/>
        <end position="47"/>
    </location>
</feature>
<sequence length="755" mass="83509">MMEELKVARKRLKTAHDKHDRDYNVIISALSQMESRLDERLHELNRKKHDIAEANGKLDAAHDDLVEINAGGKIVVAKRSNLTQIQGTRLEALFCGRWDKKLLRDSHGRIFLDVNPTCFQAIVDYLNERMISSEDSPPSPPSVNDECAHILLQQMELFGLVPKVEFHNSSIITDAVNFTILYDWLKEDGSDGELTLLYRGSIDGLSGQAFHSKCDNKGCTLTVIETTCGRVIGGYSNTSWTSSGFYSKANKAFLFALSGGGISSPSKMTLKNSNDQHAILNYSDYGPTFGSGHDMVVNDSKVKINPGNSYHPGPLAKGWYTIKEMEVFQVTESSPQARIATSKGKQAKRTSKALKSDQDITQQAEPFTSRFSDDINKAINANQECLVQAELEMLQLEESFEDEQTFIEKFASGDAKDVVALNRHHHGLFGLLDKVPTIYDKIPDSNIIKDDARGKILHDWLKEDGSDGELTLLYQGSRDSLSNSTFHSKCDNKGCTITIIETTCGKVIGGFSNTSWTSSSGYSTALKAFLFALSGNGIPSPCKMKSKHVSYQHIYNHSNYGPTFGGGHDMFVNGSIININLGHSYHPGPLAYGSYTIKEIEVFQVTDSSPQARIATSAKRTSKAFKSAQDKSQTVDPVTKFTDDINKAINANQECLVQAESEMLQLEDSFEDEQTFIEKFASGDAKDVVALNVSGTIMVTKRSTLCTAEDSALAQQFDDSKWTEQGCNAPRVMEWTPDEVSTWAKRIDGLTEDTR</sequence>
<feature type="domain" description="TLDc" evidence="3">
    <location>
        <begin position="447"/>
        <end position="606"/>
    </location>
</feature>
<name>A0ABD3MFF4_9STRA</name>
<protein>
    <recommendedName>
        <fullName evidence="3">TLDc domain-containing protein</fullName>
    </recommendedName>
</protein>
<evidence type="ECO:0000259" key="3">
    <source>
        <dbReference type="PROSITE" id="PS51886"/>
    </source>
</evidence>
<dbReference type="Pfam" id="PF07534">
    <property type="entry name" value="TLD"/>
    <property type="match status" value="2"/>
</dbReference>
<dbReference type="SMART" id="SM00584">
    <property type="entry name" value="TLDc"/>
    <property type="match status" value="2"/>
</dbReference>
<evidence type="ECO:0000313" key="4">
    <source>
        <dbReference type="EMBL" id="KAL3762523.1"/>
    </source>
</evidence>
<keyword evidence="5" id="KW-1185">Reference proteome</keyword>
<gene>
    <name evidence="4" type="ORF">ACHAW5_008449</name>
</gene>